<sequence length="1192" mass="134838">KIEGDDSASKMKNAVNVIGNAITEGPKKAATLPRRKTSRAEIKLAMPTKPPEYRSEVEHMIGNPVVVQRSEVKFPVAAPSPPIPSTPPIRSTLRQGSQPREHIIPIQVEHDVPKSQKTVQQQVSRANSQNLSRQSTLESECGSIPGSGSVSGSVTSMGEAIRKSPREVIIPIAVEGGGYVTPSADTLTRMSSVNDSEDEGMPRGFGLHSSRRHNRQLETTDSVSSDEDDDNFEILTAENLFSTLLSRVRSLTQRLNNDETRPPSFPRLFNHHHSIFDVPASRRLSEARSFSRADNMPWRRSISRDMGNLPRDYSKETLNKLCEQPSQQIRSYYSSGLNKPPIGRPKLSRTISDSVNKESLYSLEKKFPAQNTDESKSSYKNKKLNTKDLSNFETELKNNTEINLQKYDFNSNNSSKIHESSSSTDNIVETNVNGNGSQNKNCDTGIIINNAYVIHKDKKPISKIESNESNQFLTNMPQFPNNVNNLPTAPTKEILNKSIRKNFDRSNDKFKGESNCGIINNEVGNHLLNIEFSNSLTRRNSLERPSYFNSLLKPNRISLPRVNRPRTPSLYEDDISLRKKYGPEDYWKRKVSNGYINNINHEHSPTALYRRDSLNNKVQGYVTTCQIRDKKDCTSSDYDIPTTRPTLGRSLSYRGPRIESSCDLLRPSRHYKSISRDSSMSDFEMYKQKSPSRIGSVKPSELTAEAIMSKCGRSKKLEHNELEVHKNMENECNNVNKSSKIHSYQRSISSNSPGETVNCLRRSLSVTPDRSILEKFFSENKSDSSNIDDKLCICKDLNSEVKRKERRISRFLRPDFYDTPKEDSVYAKERKNPSENKEILDKQVKIKKKTEITNNIETILNKSNEKLNGDKKENIKQPLNLGIIDKAIRSLRERSVSKESECMSRESNLIKRAVSLEDCSLPKNNKLKRSASATPQSSLNKIKDGMLQKLFTKNKSNQVKSDKHYKKTENFKFENIKPKTESMVKKIVRKVSPKINSLIRRKSNGADNSCLSSENSLNIITALPHGRSSSVSTSADSGTYSLQHCHSLESKHKTDTVDSKSRIGRIAALKKLEFTLSVPSNDSTPSYDDDRSKLSLDMDDSSSFRSPTEDSDTWSASSDYADARDIMNSNADESVSERIRRKSFYSRFNQTKRKKPPSSTISEWSRIPRYSKSYSSDFSTLTRTSHKNLLND</sequence>
<organism evidence="2">
    <name type="scientific">Clastoptera arizonana</name>
    <name type="common">Arizona spittle bug</name>
    <dbReference type="NCBI Taxonomy" id="38151"/>
    <lineage>
        <taxon>Eukaryota</taxon>
        <taxon>Metazoa</taxon>
        <taxon>Ecdysozoa</taxon>
        <taxon>Arthropoda</taxon>
        <taxon>Hexapoda</taxon>
        <taxon>Insecta</taxon>
        <taxon>Pterygota</taxon>
        <taxon>Neoptera</taxon>
        <taxon>Paraneoptera</taxon>
        <taxon>Hemiptera</taxon>
        <taxon>Auchenorrhyncha</taxon>
        <taxon>Cercopoidea</taxon>
        <taxon>Clastopteridae</taxon>
        <taxon>Clastoptera</taxon>
    </lineage>
</organism>
<reference evidence="2" key="1">
    <citation type="submission" date="2015-12" db="EMBL/GenBank/DDBJ databases">
        <title>De novo transcriptome assembly of four potential Pierce s Disease insect vectors from Arizona vineyards.</title>
        <authorList>
            <person name="Tassone E.E."/>
        </authorList>
    </citation>
    <scope>NUCLEOTIDE SEQUENCE</scope>
</reference>
<dbReference type="AlphaFoldDB" id="A0A1B6C312"/>
<feature type="compositionally biased region" description="Basic and acidic residues" evidence="1">
    <location>
        <begin position="99"/>
        <end position="114"/>
    </location>
</feature>
<feature type="compositionally biased region" description="Polar residues" evidence="1">
    <location>
        <begin position="115"/>
        <end position="138"/>
    </location>
</feature>
<feature type="non-terminal residue" evidence="2">
    <location>
        <position position="1"/>
    </location>
</feature>
<dbReference type="EMBL" id="GEDC01029639">
    <property type="protein sequence ID" value="JAS07659.1"/>
    <property type="molecule type" value="Transcribed_RNA"/>
</dbReference>
<proteinExistence type="predicted"/>
<accession>A0A1B6C312</accession>
<feature type="compositionally biased region" description="Pro residues" evidence="1">
    <location>
        <begin position="78"/>
        <end position="87"/>
    </location>
</feature>
<feature type="compositionally biased region" description="Low complexity" evidence="1">
    <location>
        <begin position="142"/>
        <end position="155"/>
    </location>
</feature>
<feature type="region of interest" description="Disordered" evidence="1">
    <location>
        <begin position="77"/>
        <end position="155"/>
    </location>
</feature>
<evidence type="ECO:0000313" key="2">
    <source>
        <dbReference type="EMBL" id="JAS07659.1"/>
    </source>
</evidence>
<evidence type="ECO:0000256" key="1">
    <source>
        <dbReference type="SAM" id="MobiDB-lite"/>
    </source>
</evidence>
<name>A0A1B6C312_9HEMI</name>
<gene>
    <name evidence="2" type="ORF">g.38456</name>
</gene>
<feature type="region of interest" description="Disordered" evidence="1">
    <location>
        <begin position="1080"/>
        <end position="1116"/>
    </location>
</feature>
<protein>
    <submittedName>
        <fullName evidence="2">Uncharacterized protein</fullName>
    </submittedName>
</protein>
<feature type="region of interest" description="Disordered" evidence="1">
    <location>
        <begin position="192"/>
        <end position="227"/>
    </location>
</feature>